<sequence length="375" mass="43442">MICSYCFDSKNIYDFIQDNGEKAPPNYDCEVCGERNHPKVGDLHIMQKSELSKKLKEVIRKLYTHIYEYALPNNAVEPYITLEEVCWEVFDNGDKIAELIASESVYETADGGDGYFDDTDSQQWLPICWLTPDSFDWDGFTKKVKHSLRFFDTVDFNRKEELEKLDIFFEKLYTDNIDELVYRTRGISEKDKEDIELNPSENLGKAPPKLAKHNRFSPSGISYIYLASDEKTAIYEAYDESRELYAVGKFKLDSDLRFIDLRKSVFNEKLQSYIDPYSEEFEALTYCASKAAEKFVVDIQKPIKNNSKDLDYLPTQILAEYIQSLGYDGFVFDSSKNRGGYNIVLFHEQMSYASHQYKNVSLIAVRLGISEIEEG</sequence>
<gene>
    <name evidence="2" type="ORF">HELGO_WM15406</name>
</gene>
<evidence type="ECO:0000259" key="1">
    <source>
        <dbReference type="SMART" id="SM00953"/>
    </source>
</evidence>
<accession>A0A6S6TQ21</accession>
<dbReference type="SMART" id="SM00953">
    <property type="entry name" value="RES"/>
    <property type="match status" value="1"/>
</dbReference>
<dbReference type="Pfam" id="PF08808">
    <property type="entry name" value="RES"/>
    <property type="match status" value="1"/>
</dbReference>
<reference evidence="2" key="1">
    <citation type="submission" date="2020-01" db="EMBL/GenBank/DDBJ databases">
        <authorList>
            <person name="Meier V. D."/>
            <person name="Meier V D."/>
        </authorList>
    </citation>
    <scope>NUCLEOTIDE SEQUENCE</scope>
    <source>
        <strain evidence="2">HLG_WM_MAG_01</strain>
    </source>
</reference>
<name>A0A6S6TQ21_9BACT</name>
<evidence type="ECO:0000313" key="2">
    <source>
        <dbReference type="EMBL" id="CAA6816889.1"/>
    </source>
</evidence>
<dbReference type="AlphaFoldDB" id="A0A6S6TQ21"/>
<protein>
    <recommendedName>
        <fullName evidence="1">RES domain-containing protein</fullName>
    </recommendedName>
</protein>
<dbReference type="InterPro" id="IPR014914">
    <property type="entry name" value="RES_dom"/>
</dbReference>
<organism evidence="2">
    <name type="scientific">uncultured Sulfurovum sp</name>
    <dbReference type="NCBI Taxonomy" id="269237"/>
    <lineage>
        <taxon>Bacteria</taxon>
        <taxon>Pseudomonadati</taxon>
        <taxon>Campylobacterota</taxon>
        <taxon>Epsilonproteobacteria</taxon>
        <taxon>Campylobacterales</taxon>
        <taxon>Sulfurovaceae</taxon>
        <taxon>Sulfurovum</taxon>
        <taxon>environmental samples</taxon>
    </lineage>
</organism>
<dbReference type="EMBL" id="CACVAS010000097">
    <property type="protein sequence ID" value="CAA6816889.1"/>
    <property type="molecule type" value="Genomic_DNA"/>
</dbReference>
<proteinExistence type="predicted"/>
<feature type="domain" description="RES" evidence="1">
    <location>
        <begin position="206"/>
        <end position="357"/>
    </location>
</feature>